<reference evidence="8 9" key="1">
    <citation type="journal article" date="2018" name="Nat. Genet.">
        <title>The Rosa genome provides new insights in the design of modern roses.</title>
        <authorList>
            <person name="Bendahmane M."/>
        </authorList>
    </citation>
    <scope>NUCLEOTIDE SEQUENCE [LARGE SCALE GENOMIC DNA]</scope>
    <source>
        <strain evidence="9">cv. Old Blush</strain>
    </source>
</reference>
<dbReference type="Gene3D" id="6.10.280.10">
    <property type="entry name" value="Mediator complex, subunit Med21"/>
    <property type="match status" value="1"/>
</dbReference>
<evidence type="ECO:0000313" key="8">
    <source>
        <dbReference type="EMBL" id="PRQ39577.1"/>
    </source>
</evidence>
<accession>A0A2P6QZG2</accession>
<feature type="region of interest" description="Disordered" evidence="7">
    <location>
        <begin position="26"/>
        <end position="56"/>
    </location>
</feature>
<dbReference type="AlphaFoldDB" id="A0A2P6QZG2"/>
<dbReference type="EMBL" id="PDCK01000042">
    <property type="protein sequence ID" value="PRQ39577.1"/>
    <property type="molecule type" value="Genomic_DNA"/>
</dbReference>
<dbReference type="InterPro" id="IPR021384">
    <property type="entry name" value="Mediator_Med21"/>
</dbReference>
<dbReference type="PANTHER" id="PTHR13381">
    <property type="entry name" value="RNA POLYMERASE II HOLOENZYME COMPONENT SRB7"/>
    <property type="match status" value="1"/>
</dbReference>
<gene>
    <name evidence="8" type="ORF">RchiOBHm_Chr4g0426791</name>
</gene>
<evidence type="ECO:0000256" key="2">
    <source>
        <dbReference type="ARBA" id="ARBA00023015"/>
    </source>
</evidence>
<evidence type="ECO:0000256" key="1">
    <source>
        <dbReference type="ARBA" id="ARBA00004123"/>
    </source>
</evidence>
<organism evidence="8 9">
    <name type="scientific">Rosa chinensis</name>
    <name type="common">China rose</name>
    <dbReference type="NCBI Taxonomy" id="74649"/>
    <lineage>
        <taxon>Eukaryota</taxon>
        <taxon>Viridiplantae</taxon>
        <taxon>Streptophyta</taxon>
        <taxon>Embryophyta</taxon>
        <taxon>Tracheophyta</taxon>
        <taxon>Spermatophyta</taxon>
        <taxon>Magnoliopsida</taxon>
        <taxon>eudicotyledons</taxon>
        <taxon>Gunneridae</taxon>
        <taxon>Pentapetalae</taxon>
        <taxon>rosids</taxon>
        <taxon>fabids</taxon>
        <taxon>Rosales</taxon>
        <taxon>Rosaceae</taxon>
        <taxon>Rosoideae</taxon>
        <taxon>Rosoideae incertae sedis</taxon>
        <taxon>Rosa</taxon>
    </lineage>
</organism>
<evidence type="ECO:0000256" key="5">
    <source>
        <dbReference type="ARBA" id="ARBA00023242"/>
    </source>
</evidence>
<comment type="similarity">
    <text evidence="6">Belongs to the Mediator complex subunit 21 family.</text>
</comment>
<evidence type="ECO:0000256" key="4">
    <source>
        <dbReference type="ARBA" id="ARBA00023163"/>
    </source>
</evidence>
<keyword evidence="2 6" id="KW-0805">Transcription regulation</keyword>
<name>A0A2P6QZG2_ROSCH</name>
<evidence type="ECO:0000256" key="3">
    <source>
        <dbReference type="ARBA" id="ARBA00023159"/>
    </source>
</evidence>
<dbReference type="GO" id="GO:0016592">
    <property type="term" value="C:mediator complex"/>
    <property type="evidence" value="ECO:0007669"/>
    <property type="project" value="UniProtKB-UniRule"/>
</dbReference>
<dbReference type="Proteomes" id="UP000238479">
    <property type="component" value="Chromosome 4"/>
</dbReference>
<proteinExistence type="inferred from homology"/>
<comment type="caution">
    <text evidence="8">The sequence shown here is derived from an EMBL/GenBank/DDBJ whole genome shotgun (WGS) entry which is preliminary data.</text>
</comment>
<dbReference type="PANTHER" id="PTHR13381:SF0">
    <property type="entry name" value="MEDIATOR OF RNA POLYMERASE II TRANSCRIPTION SUBUNIT 21"/>
    <property type="match status" value="1"/>
</dbReference>
<dbReference type="Gramene" id="PRQ39577">
    <property type="protein sequence ID" value="PRQ39577"/>
    <property type="gene ID" value="RchiOBHm_Chr4g0426791"/>
</dbReference>
<comment type="subunit">
    <text evidence="6">Component of the Mediator complex.</text>
</comment>
<evidence type="ECO:0000256" key="7">
    <source>
        <dbReference type="SAM" id="MobiDB-lite"/>
    </source>
</evidence>
<dbReference type="GO" id="GO:0003712">
    <property type="term" value="F:transcription coregulator activity"/>
    <property type="evidence" value="ECO:0007669"/>
    <property type="project" value="TreeGrafter"/>
</dbReference>
<comment type="function">
    <text evidence="6">Component of the Mediator complex, a coactivator involved in the regulated transcription of nearly all RNA polymerase II-dependent genes. Mediator functions as a bridge to convey information from gene-specific regulatory proteins to the basal RNA polymerase II transcription machinery. Mediator is recruited to promoters by direct interactions with regulatory proteins and serves as a scaffold for the assembly of a functional preinitiation complex with RNA polymerase II and the general transcription factors.</text>
</comment>
<keyword evidence="3 6" id="KW-0010">Activator</keyword>
<evidence type="ECO:0000313" key="9">
    <source>
        <dbReference type="Proteomes" id="UP000238479"/>
    </source>
</evidence>
<keyword evidence="9" id="KW-1185">Reference proteome</keyword>
<dbReference type="GO" id="GO:0006357">
    <property type="term" value="P:regulation of transcription by RNA polymerase II"/>
    <property type="evidence" value="ECO:0007669"/>
    <property type="project" value="TreeGrafter"/>
</dbReference>
<keyword evidence="5 6" id="KW-0539">Nucleus</keyword>
<evidence type="ECO:0000256" key="6">
    <source>
        <dbReference type="RuleBase" id="RU366036"/>
    </source>
</evidence>
<protein>
    <recommendedName>
        <fullName evidence="6">Mediator of RNA polymerase II transcription subunit 21</fullName>
    </recommendedName>
</protein>
<dbReference type="STRING" id="74649.A0A2P6QZG2"/>
<dbReference type="Pfam" id="PF11221">
    <property type="entry name" value="Med21"/>
    <property type="match status" value="1"/>
</dbReference>
<dbReference type="SUPFAM" id="SSF140718">
    <property type="entry name" value="Mediator hinge subcomplex-like"/>
    <property type="match status" value="1"/>
</dbReference>
<sequence length="98" mass="10880">MDAISQLQEQVNKIATISFTTIGTLERDDPPVRISPNYPDFESAPPTNPNPNPTDDATYFAMPPKLMSADLVKAAKQVSTFNQLDLGDMQFLFFSLLE</sequence>
<keyword evidence="4 6" id="KW-0804">Transcription</keyword>
<dbReference type="InterPro" id="IPR037212">
    <property type="entry name" value="Med7/Med21-like"/>
</dbReference>
<comment type="subcellular location">
    <subcellularLocation>
        <location evidence="1 6">Nucleus</location>
    </subcellularLocation>
</comment>